<evidence type="ECO:0000256" key="6">
    <source>
        <dbReference type="ARBA" id="ARBA00023136"/>
    </source>
</evidence>
<dbReference type="NCBIfam" id="TIGR00064">
    <property type="entry name" value="ftsY"/>
    <property type="match status" value="1"/>
</dbReference>
<dbReference type="SUPFAM" id="SSF47364">
    <property type="entry name" value="Domain of the SRP/SRP receptor G-proteins"/>
    <property type="match status" value="1"/>
</dbReference>
<comment type="subcellular location">
    <subcellularLocation>
        <location evidence="9">Cell membrane</location>
        <topology evidence="9">Peripheral membrane protein</topology>
        <orientation evidence="9">Cytoplasmic side</orientation>
    </subcellularLocation>
    <subcellularLocation>
        <location evidence="9">Cytoplasm</location>
    </subcellularLocation>
</comment>
<dbReference type="SMART" id="SM00962">
    <property type="entry name" value="SRP54"/>
    <property type="match status" value="1"/>
</dbReference>
<dbReference type="SMART" id="SM00963">
    <property type="entry name" value="SRP54_N"/>
    <property type="match status" value="1"/>
</dbReference>
<dbReference type="InterPro" id="IPR036225">
    <property type="entry name" value="SRP/SRP_N"/>
</dbReference>
<dbReference type="Gene3D" id="3.40.50.300">
    <property type="entry name" value="P-loop containing nucleotide triphosphate hydrolases"/>
    <property type="match status" value="1"/>
</dbReference>
<dbReference type="InterPro" id="IPR042101">
    <property type="entry name" value="SRP54_N_sf"/>
</dbReference>
<sequence>MFKKIFDKFKKKENEELKNSEELEQEKTVEQEEIVERVDEEEKEYELNEKKEENSNKFSLFSRLKEGLSKTKKGITDRVDNLLKIYVKVDEELFEELEEILITSDVGVNTTMKIVDELRDRVKSKKITESFKVKEELKDILTNILIDEESKLNIEPSPAIILVVGVNGVGKTTTIGKMANRFKKEGKNVLLAAGDTFRAAAIDQLEVWANRVGVDIVKHSEGSDPGAVIFDAIKAAKSRKADVLICDTAGRLHNKKNLMNELGKVFKIVNKEYPDATKEILLVVDATTGQNAVSQAKVFKEVANITGIVLTKLDGTAKGGIVLAVKSELDVPVKLIGVGERMEDLQDFNAKDFVNALFGDENE</sequence>
<dbReference type="GO" id="GO:0005525">
    <property type="term" value="F:GTP binding"/>
    <property type="evidence" value="ECO:0007669"/>
    <property type="project" value="UniProtKB-UniRule"/>
</dbReference>
<dbReference type="Pfam" id="PF02881">
    <property type="entry name" value="SRP54_N"/>
    <property type="match status" value="1"/>
</dbReference>
<evidence type="ECO:0000256" key="7">
    <source>
        <dbReference type="ARBA" id="ARBA00023170"/>
    </source>
</evidence>
<dbReference type="InterPro" id="IPR027417">
    <property type="entry name" value="P-loop_NTPase"/>
</dbReference>
<organism evidence="12 13">
    <name type="scientific">Tepidibacter thalassicus DSM 15285</name>
    <dbReference type="NCBI Taxonomy" id="1123350"/>
    <lineage>
        <taxon>Bacteria</taxon>
        <taxon>Bacillati</taxon>
        <taxon>Bacillota</taxon>
        <taxon>Clostridia</taxon>
        <taxon>Peptostreptococcales</taxon>
        <taxon>Peptostreptococcaceae</taxon>
        <taxon>Tepidibacter</taxon>
    </lineage>
</organism>
<comment type="subunit">
    <text evidence="9">Part of the signal recognition particle protein translocation system, which is composed of SRP and FtsY.</text>
</comment>
<dbReference type="GO" id="GO:0003924">
    <property type="term" value="F:GTPase activity"/>
    <property type="evidence" value="ECO:0007669"/>
    <property type="project" value="UniProtKB-UniRule"/>
</dbReference>
<keyword evidence="1 9" id="KW-1003">Cell membrane</keyword>
<evidence type="ECO:0000313" key="13">
    <source>
        <dbReference type="Proteomes" id="UP000242520"/>
    </source>
</evidence>
<keyword evidence="5 9" id="KW-0342">GTP-binding</keyword>
<dbReference type="HAMAP" id="MF_00920">
    <property type="entry name" value="FtsY"/>
    <property type="match status" value="1"/>
</dbReference>
<feature type="binding site" evidence="9">
    <location>
        <begin position="165"/>
        <end position="172"/>
    </location>
    <ligand>
        <name>GTP</name>
        <dbReference type="ChEBI" id="CHEBI:37565"/>
    </ligand>
</feature>
<proteinExistence type="inferred from homology"/>
<keyword evidence="2 9" id="KW-0963">Cytoplasm</keyword>
<dbReference type="PANTHER" id="PTHR43134:SF1">
    <property type="entry name" value="SIGNAL RECOGNITION PARTICLE RECEPTOR SUBUNIT ALPHA"/>
    <property type="match status" value="1"/>
</dbReference>
<dbReference type="STRING" id="1123350.SAMN02744040_00725"/>
<evidence type="ECO:0000256" key="9">
    <source>
        <dbReference type="HAMAP-Rule" id="MF_00920"/>
    </source>
</evidence>
<comment type="catalytic activity">
    <reaction evidence="8 9">
        <text>GTP + H2O = GDP + phosphate + H(+)</text>
        <dbReference type="Rhea" id="RHEA:19669"/>
        <dbReference type="ChEBI" id="CHEBI:15377"/>
        <dbReference type="ChEBI" id="CHEBI:15378"/>
        <dbReference type="ChEBI" id="CHEBI:37565"/>
        <dbReference type="ChEBI" id="CHEBI:43474"/>
        <dbReference type="ChEBI" id="CHEBI:58189"/>
        <dbReference type="EC" id="3.6.5.4"/>
    </reaction>
</comment>
<dbReference type="Pfam" id="PF00448">
    <property type="entry name" value="SRP54"/>
    <property type="match status" value="1"/>
</dbReference>
<feature type="domain" description="SRP54-type proteins GTP-binding" evidence="11">
    <location>
        <begin position="332"/>
        <end position="345"/>
    </location>
</feature>
<evidence type="ECO:0000256" key="1">
    <source>
        <dbReference type="ARBA" id="ARBA00022475"/>
    </source>
</evidence>
<evidence type="ECO:0000259" key="11">
    <source>
        <dbReference type="PROSITE" id="PS00300"/>
    </source>
</evidence>
<dbReference type="FunFam" id="3.40.50.300:FF:000053">
    <property type="entry name" value="Signal recognition particle receptor FtsY"/>
    <property type="match status" value="1"/>
</dbReference>
<dbReference type="AlphaFoldDB" id="A0A1M5Q0F9"/>
<keyword evidence="13" id="KW-1185">Reference proteome</keyword>
<evidence type="ECO:0000256" key="2">
    <source>
        <dbReference type="ARBA" id="ARBA00022490"/>
    </source>
</evidence>
<accession>A0A1M5Q0F9</accession>
<dbReference type="GO" id="GO:0005886">
    <property type="term" value="C:plasma membrane"/>
    <property type="evidence" value="ECO:0007669"/>
    <property type="project" value="UniProtKB-SubCell"/>
</dbReference>
<feature type="binding site" evidence="9">
    <location>
        <begin position="311"/>
        <end position="314"/>
    </location>
    <ligand>
        <name>GTP</name>
        <dbReference type="ChEBI" id="CHEBI:37565"/>
    </ligand>
</feature>
<feature type="binding site" evidence="9">
    <location>
        <begin position="247"/>
        <end position="251"/>
    </location>
    <ligand>
        <name>GTP</name>
        <dbReference type="ChEBI" id="CHEBI:37565"/>
    </ligand>
</feature>
<evidence type="ECO:0000313" key="12">
    <source>
        <dbReference type="EMBL" id="SHH07625.1"/>
    </source>
</evidence>
<keyword evidence="3 9" id="KW-0547">Nucleotide-binding</keyword>
<comment type="function">
    <text evidence="9">Involved in targeting and insertion of nascent membrane proteins into the cytoplasmic membrane. Acts as a receptor for the complex formed by the signal recognition particle (SRP) and the ribosome-nascent chain (RNC).</text>
</comment>
<keyword evidence="4 9" id="KW-0378">Hydrolase</keyword>
<evidence type="ECO:0000256" key="4">
    <source>
        <dbReference type="ARBA" id="ARBA00022801"/>
    </source>
</evidence>
<dbReference type="GO" id="GO:0006614">
    <property type="term" value="P:SRP-dependent cotranslational protein targeting to membrane"/>
    <property type="evidence" value="ECO:0007669"/>
    <property type="project" value="InterPro"/>
</dbReference>
<dbReference type="InterPro" id="IPR004390">
    <property type="entry name" value="SR_rcpt_FtsY"/>
</dbReference>
<dbReference type="OrthoDB" id="9804720at2"/>
<dbReference type="InterPro" id="IPR013822">
    <property type="entry name" value="Signal_recog_particl_SRP54_hlx"/>
</dbReference>
<dbReference type="EC" id="3.6.5.4" evidence="9"/>
<evidence type="ECO:0000256" key="3">
    <source>
        <dbReference type="ARBA" id="ARBA00022741"/>
    </source>
</evidence>
<dbReference type="PANTHER" id="PTHR43134">
    <property type="entry name" value="SIGNAL RECOGNITION PARTICLE RECEPTOR SUBUNIT ALPHA"/>
    <property type="match status" value="1"/>
</dbReference>
<dbReference type="EMBL" id="FQXH01000007">
    <property type="protein sequence ID" value="SHH07625.1"/>
    <property type="molecule type" value="Genomic_DNA"/>
</dbReference>
<dbReference type="CDD" id="cd17874">
    <property type="entry name" value="FtsY"/>
    <property type="match status" value="1"/>
</dbReference>
<dbReference type="SMART" id="SM00382">
    <property type="entry name" value="AAA"/>
    <property type="match status" value="1"/>
</dbReference>
<dbReference type="RefSeq" id="WP_143145364.1">
    <property type="nucleotide sequence ID" value="NZ_FQXH01000007.1"/>
</dbReference>
<dbReference type="Proteomes" id="UP000242520">
    <property type="component" value="Unassembled WGS sequence"/>
</dbReference>
<dbReference type="SUPFAM" id="SSF52540">
    <property type="entry name" value="P-loop containing nucleoside triphosphate hydrolases"/>
    <property type="match status" value="1"/>
</dbReference>
<evidence type="ECO:0000256" key="10">
    <source>
        <dbReference type="SAM" id="Coils"/>
    </source>
</evidence>
<name>A0A1M5Q0F9_9FIRM</name>
<evidence type="ECO:0000256" key="8">
    <source>
        <dbReference type="ARBA" id="ARBA00048027"/>
    </source>
</evidence>
<gene>
    <name evidence="9" type="primary">ftsY</name>
    <name evidence="12" type="ORF">SAMN02744040_00725</name>
</gene>
<keyword evidence="10" id="KW-0175">Coiled coil</keyword>
<dbReference type="Gene3D" id="1.20.120.140">
    <property type="entry name" value="Signal recognition particle SRP54, nucleotide-binding domain"/>
    <property type="match status" value="1"/>
</dbReference>
<feature type="coiled-coil region" evidence="10">
    <location>
        <begin position="6"/>
        <end position="55"/>
    </location>
</feature>
<keyword evidence="7 9" id="KW-0675">Receptor</keyword>
<dbReference type="InterPro" id="IPR000897">
    <property type="entry name" value="SRP54_GTPase_dom"/>
</dbReference>
<comment type="similarity">
    <text evidence="9">Belongs to the GTP-binding SRP family. FtsY subfamily.</text>
</comment>
<keyword evidence="6 9" id="KW-0472">Membrane</keyword>
<reference evidence="13" key="1">
    <citation type="submission" date="2016-11" db="EMBL/GenBank/DDBJ databases">
        <authorList>
            <person name="Varghese N."/>
            <person name="Submissions S."/>
        </authorList>
    </citation>
    <scope>NUCLEOTIDE SEQUENCE [LARGE SCALE GENOMIC DNA]</scope>
    <source>
        <strain evidence="13">DSM 15285</strain>
    </source>
</reference>
<dbReference type="FunFam" id="1.20.120.140:FF:000002">
    <property type="entry name" value="Signal recognition particle receptor FtsY"/>
    <property type="match status" value="1"/>
</dbReference>
<dbReference type="PROSITE" id="PS00300">
    <property type="entry name" value="SRP54"/>
    <property type="match status" value="1"/>
</dbReference>
<dbReference type="InterPro" id="IPR003593">
    <property type="entry name" value="AAA+_ATPase"/>
</dbReference>
<protein>
    <recommendedName>
        <fullName evidence="9">Signal recognition particle receptor FtsY</fullName>
        <shortName evidence="9">SRP receptor</shortName>
        <ecNumber evidence="9">3.6.5.4</ecNumber>
    </recommendedName>
</protein>
<dbReference type="GO" id="GO:0005047">
    <property type="term" value="F:signal recognition particle binding"/>
    <property type="evidence" value="ECO:0007669"/>
    <property type="project" value="TreeGrafter"/>
</dbReference>
<evidence type="ECO:0000256" key="5">
    <source>
        <dbReference type="ARBA" id="ARBA00023134"/>
    </source>
</evidence>
<dbReference type="GO" id="GO:0005737">
    <property type="term" value="C:cytoplasm"/>
    <property type="evidence" value="ECO:0007669"/>
    <property type="project" value="UniProtKB-SubCell"/>
</dbReference>